<evidence type="ECO:0000256" key="4">
    <source>
        <dbReference type="ARBA" id="ARBA00022692"/>
    </source>
</evidence>
<feature type="transmembrane region" description="Helical" evidence="10">
    <location>
        <begin position="30"/>
        <end position="46"/>
    </location>
</feature>
<gene>
    <name evidence="11" type="ORF">BSL78_24467</name>
</gene>
<dbReference type="GO" id="GO:0005789">
    <property type="term" value="C:endoplasmic reticulum membrane"/>
    <property type="evidence" value="ECO:0007669"/>
    <property type="project" value="TreeGrafter"/>
</dbReference>
<evidence type="ECO:0000256" key="1">
    <source>
        <dbReference type="ARBA" id="ARBA00004141"/>
    </source>
</evidence>
<feature type="transmembrane region" description="Helical" evidence="10">
    <location>
        <begin position="58"/>
        <end position="80"/>
    </location>
</feature>
<evidence type="ECO:0000256" key="7">
    <source>
        <dbReference type="ARBA" id="ARBA00023098"/>
    </source>
</evidence>
<dbReference type="OrthoDB" id="10259681at2759"/>
<keyword evidence="7 10" id="KW-0443">Lipid metabolism</keyword>
<keyword evidence="4 10" id="KW-0812">Transmembrane</keyword>
<evidence type="ECO:0000256" key="8">
    <source>
        <dbReference type="ARBA" id="ARBA00023136"/>
    </source>
</evidence>
<evidence type="ECO:0000256" key="3">
    <source>
        <dbReference type="ARBA" id="ARBA00022679"/>
    </source>
</evidence>
<dbReference type="GO" id="GO:0019367">
    <property type="term" value="P:fatty acid elongation, saturated fatty acid"/>
    <property type="evidence" value="ECO:0007669"/>
    <property type="project" value="TreeGrafter"/>
</dbReference>
<reference evidence="11 12" key="1">
    <citation type="journal article" date="2017" name="PLoS Biol.">
        <title>The sea cucumber genome provides insights into morphological evolution and visceral regeneration.</title>
        <authorList>
            <person name="Zhang X."/>
            <person name="Sun L."/>
            <person name="Yuan J."/>
            <person name="Sun Y."/>
            <person name="Gao Y."/>
            <person name="Zhang L."/>
            <person name="Li S."/>
            <person name="Dai H."/>
            <person name="Hamel J.F."/>
            <person name="Liu C."/>
            <person name="Yu Y."/>
            <person name="Liu S."/>
            <person name="Lin W."/>
            <person name="Guo K."/>
            <person name="Jin S."/>
            <person name="Xu P."/>
            <person name="Storey K.B."/>
            <person name="Huan P."/>
            <person name="Zhang T."/>
            <person name="Zhou Y."/>
            <person name="Zhang J."/>
            <person name="Lin C."/>
            <person name="Li X."/>
            <person name="Xing L."/>
            <person name="Huo D."/>
            <person name="Sun M."/>
            <person name="Wang L."/>
            <person name="Mercier A."/>
            <person name="Li F."/>
            <person name="Yang H."/>
            <person name="Xiang J."/>
        </authorList>
    </citation>
    <scope>NUCLEOTIDE SEQUENCE [LARGE SCALE GENOMIC DNA]</scope>
    <source>
        <strain evidence="11">Shaxun</strain>
        <tissue evidence="11">Muscle</tissue>
    </source>
</reference>
<dbReference type="EC" id="2.3.1.199" evidence="10"/>
<accession>A0A2G8JSK1</accession>
<evidence type="ECO:0000256" key="2">
    <source>
        <dbReference type="ARBA" id="ARBA00022516"/>
    </source>
</evidence>
<dbReference type="Proteomes" id="UP000230750">
    <property type="component" value="Unassembled WGS sequence"/>
</dbReference>
<comment type="subcellular location">
    <subcellularLocation>
        <location evidence="1">Membrane</location>
        <topology evidence="1">Multi-pass membrane protein</topology>
    </subcellularLocation>
</comment>
<keyword evidence="12" id="KW-1185">Reference proteome</keyword>
<evidence type="ECO:0000256" key="6">
    <source>
        <dbReference type="ARBA" id="ARBA00022989"/>
    </source>
</evidence>
<dbReference type="GO" id="GO:0009922">
    <property type="term" value="F:fatty acid elongase activity"/>
    <property type="evidence" value="ECO:0007669"/>
    <property type="project" value="UniProtKB-EC"/>
</dbReference>
<dbReference type="Pfam" id="PF01151">
    <property type="entry name" value="ELO"/>
    <property type="match status" value="1"/>
</dbReference>
<evidence type="ECO:0000256" key="5">
    <source>
        <dbReference type="ARBA" id="ARBA00022832"/>
    </source>
</evidence>
<dbReference type="STRING" id="307972.A0A2G8JSK1"/>
<keyword evidence="8 10" id="KW-0472">Membrane</keyword>
<dbReference type="AlphaFoldDB" id="A0A2G8JSK1"/>
<dbReference type="InterPro" id="IPR002076">
    <property type="entry name" value="ELO_fam"/>
</dbReference>
<evidence type="ECO:0000313" key="12">
    <source>
        <dbReference type="Proteomes" id="UP000230750"/>
    </source>
</evidence>
<evidence type="ECO:0000313" key="11">
    <source>
        <dbReference type="EMBL" id="PIK38698.1"/>
    </source>
</evidence>
<comment type="similarity">
    <text evidence="10">Belongs to the ELO family.</text>
</comment>
<dbReference type="GO" id="GO:0042761">
    <property type="term" value="P:very long-chain fatty acid biosynthetic process"/>
    <property type="evidence" value="ECO:0007669"/>
    <property type="project" value="TreeGrafter"/>
</dbReference>
<keyword evidence="9 10" id="KW-0275">Fatty acid biosynthesis</keyword>
<dbReference type="GO" id="GO:0034625">
    <property type="term" value="P:fatty acid elongation, monounsaturated fatty acid"/>
    <property type="evidence" value="ECO:0007669"/>
    <property type="project" value="TreeGrafter"/>
</dbReference>
<dbReference type="PANTHER" id="PTHR11157">
    <property type="entry name" value="FATTY ACID ACYL TRANSFERASE-RELATED"/>
    <property type="match status" value="1"/>
</dbReference>
<comment type="catalytic activity">
    <reaction evidence="10">
        <text>a very-long-chain acyl-CoA + malonyl-CoA + H(+) = a very-long-chain 3-oxoacyl-CoA + CO2 + CoA</text>
        <dbReference type="Rhea" id="RHEA:32727"/>
        <dbReference type="ChEBI" id="CHEBI:15378"/>
        <dbReference type="ChEBI" id="CHEBI:16526"/>
        <dbReference type="ChEBI" id="CHEBI:57287"/>
        <dbReference type="ChEBI" id="CHEBI:57384"/>
        <dbReference type="ChEBI" id="CHEBI:90725"/>
        <dbReference type="ChEBI" id="CHEBI:90736"/>
        <dbReference type="EC" id="2.3.1.199"/>
    </reaction>
</comment>
<organism evidence="11 12">
    <name type="scientific">Stichopus japonicus</name>
    <name type="common">Sea cucumber</name>
    <dbReference type="NCBI Taxonomy" id="307972"/>
    <lineage>
        <taxon>Eukaryota</taxon>
        <taxon>Metazoa</taxon>
        <taxon>Echinodermata</taxon>
        <taxon>Eleutherozoa</taxon>
        <taxon>Echinozoa</taxon>
        <taxon>Holothuroidea</taxon>
        <taxon>Aspidochirotacea</taxon>
        <taxon>Aspidochirotida</taxon>
        <taxon>Stichopodidae</taxon>
        <taxon>Apostichopus</taxon>
    </lineage>
</organism>
<proteinExistence type="inferred from homology"/>
<dbReference type="GO" id="GO:0030148">
    <property type="term" value="P:sphingolipid biosynthetic process"/>
    <property type="evidence" value="ECO:0007669"/>
    <property type="project" value="TreeGrafter"/>
</dbReference>
<protein>
    <recommendedName>
        <fullName evidence="10">Elongation of very long chain fatty acids protein</fullName>
        <ecNumber evidence="10">2.3.1.199</ecNumber>
    </recommendedName>
    <alternativeName>
        <fullName evidence="10">Very-long-chain 3-oxoacyl-CoA synthase</fullName>
    </alternativeName>
</protein>
<keyword evidence="2 10" id="KW-0444">Lipid biosynthesis</keyword>
<comment type="caution">
    <text evidence="10">Lacks conserved residue(s) required for the propagation of feature annotation.</text>
</comment>
<keyword evidence="3 10" id="KW-0808">Transferase</keyword>
<dbReference type="PANTHER" id="PTHR11157:SF17">
    <property type="entry name" value="ELONGATION OF VERY LONG CHAIN FATTY ACIDS PROTEIN 6"/>
    <property type="match status" value="1"/>
</dbReference>
<keyword evidence="5 10" id="KW-0276">Fatty acid metabolism</keyword>
<name>A0A2G8JSK1_STIJA</name>
<dbReference type="GO" id="GO:0034626">
    <property type="term" value="P:fatty acid elongation, polyunsaturated fatty acid"/>
    <property type="evidence" value="ECO:0007669"/>
    <property type="project" value="TreeGrafter"/>
</dbReference>
<sequence>MDNATFLSLFRHLREEQYDDAIRMRWFQKYSWVSALICCVYVYLVYRGRRWMESKPKLSLRIPLTLWSLSLALFSARGAYVMSTYVFTSLYRNGLQGTLCSDNFYDGISGYWKNEMKKQ</sequence>
<evidence type="ECO:0000256" key="9">
    <source>
        <dbReference type="ARBA" id="ARBA00023160"/>
    </source>
</evidence>
<keyword evidence="6 10" id="KW-1133">Transmembrane helix</keyword>
<comment type="caution">
    <text evidence="11">The sequence shown here is derived from an EMBL/GenBank/DDBJ whole genome shotgun (WGS) entry which is preliminary data.</text>
</comment>
<dbReference type="EMBL" id="MRZV01001325">
    <property type="protein sequence ID" value="PIK38698.1"/>
    <property type="molecule type" value="Genomic_DNA"/>
</dbReference>
<evidence type="ECO:0000256" key="10">
    <source>
        <dbReference type="RuleBase" id="RU361115"/>
    </source>
</evidence>